<dbReference type="OrthoDB" id="8132905at2"/>
<dbReference type="NCBIfam" id="TIGR03767">
    <property type="entry name" value="P_acnes_RR"/>
    <property type="match status" value="1"/>
</dbReference>
<dbReference type="PANTHER" id="PTHR43143:SF1">
    <property type="entry name" value="SERINE_THREONINE-PROTEIN PHOSPHATASE CPPED1"/>
    <property type="match status" value="1"/>
</dbReference>
<dbReference type="InterPro" id="IPR006311">
    <property type="entry name" value="TAT_signal"/>
</dbReference>
<dbReference type="InterPro" id="IPR022506">
    <property type="entry name" value="Metallophosphoesterase_PPA1498"/>
</dbReference>
<protein>
    <submittedName>
        <fullName evidence="1">TIGR03767 family metallophosphoesterase</fullName>
    </submittedName>
</protein>
<evidence type="ECO:0000313" key="2">
    <source>
        <dbReference type="Proteomes" id="UP000283479"/>
    </source>
</evidence>
<keyword evidence="2" id="KW-1185">Reference proteome</keyword>
<dbReference type="PANTHER" id="PTHR43143">
    <property type="entry name" value="METALLOPHOSPHOESTERASE, CALCINEURIN SUPERFAMILY"/>
    <property type="match status" value="1"/>
</dbReference>
<dbReference type="AlphaFoldDB" id="A0A438B359"/>
<sequence length="572" mass="61368">MAEINRRSFLTFAGLGAIGAAGLGARPWGLQYAGAAPLPTSVAGTTLEAVAIPLGSSGYRKLGAGPGWPTLVRTELAEAKDGREDRRTALASFVQITDVHIIDAQSPMRFEFVDSFNGSAHRPQETLAAQGLTALVRRINALASGPHTQREFDAVVTTGDNTDNKEFAELDWFLTALNGGTITPNTGASDRYEGVQDSDVEMYWNPGSSIQDEYKQAGFPEIPGLLDAAIAPFTSPGLNTPWYCVFGNHDDTPIGTFPNGIPLLERMYTGSLKFMEPGSPELVTSVSSAAVSGNVELVLAALSSFTNPPREVTPDLARTPFTKREFVAEHLKPENTGPGPVGHGFAPDGGETGIAYYSFEIAPGVVGIGMDSTNPVGLAEGSLGEEQFQWIEETLIAGSSRYYDTDGSPVSRQGTDTWFVLFSHHTSSMDALLPDPANPSERRVPGSELVDLLHRFPNVLAWVNGHSHRNRVRPFEGATPEQSFWEINTASHIDFPQLGRIIEVADNSDGTVSLLATLFEADSPYAVDYTDLSPIGLASLYREFAFNDAAPSSTRAGNAQDQNVELMLASGR</sequence>
<dbReference type="InterPro" id="IPR051918">
    <property type="entry name" value="STPP_CPPED1"/>
</dbReference>
<dbReference type="SUPFAM" id="SSF56300">
    <property type="entry name" value="Metallo-dependent phosphatases"/>
    <property type="match status" value="1"/>
</dbReference>
<dbReference type="EMBL" id="RKLO01000001">
    <property type="protein sequence ID" value="RVW05392.1"/>
    <property type="molecule type" value="Genomic_DNA"/>
</dbReference>
<comment type="caution">
    <text evidence="1">The sequence shown here is derived from an EMBL/GenBank/DDBJ whole genome shotgun (WGS) entry which is preliminary data.</text>
</comment>
<dbReference type="Gene3D" id="3.60.21.10">
    <property type="match status" value="1"/>
</dbReference>
<organism evidence="1 2">
    <name type="scientific">Rhodococcus xishaensis</name>
    <dbReference type="NCBI Taxonomy" id="2487364"/>
    <lineage>
        <taxon>Bacteria</taxon>
        <taxon>Bacillati</taxon>
        <taxon>Actinomycetota</taxon>
        <taxon>Actinomycetes</taxon>
        <taxon>Mycobacteriales</taxon>
        <taxon>Nocardiaceae</taxon>
        <taxon>Rhodococcus</taxon>
    </lineage>
</organism>
<dbReference type="RefSeq" id="WP_127950912.1">
    <property type="nucleotide sequence ID" value="NZ_RKLO01000001.1"/>
</dbReference>
<name>A0A438B359_9NOCA</name>
<accession>A0A438B359</accession>
<reference evidence="1 2" key="1">
    <citation type="submission" date="2018-11" db="EMBL/GenBank/DDBJ databases">
        <title>Rhodococcus spongicola sp. nov. and Rhodococcus xishaensis sp. nov. from marine sponges.</title>
        <authorList>
            <person name="Li L."/>
            <person name="Lin H.W."/>
        </authorList>
    </citation>
    <scope>NUCLEOTIDE SEQUENCE [LARGE SCALE GENOMIC DNA]</scope>
    <source>
        <strain evidence="1 2">LHW51113</strain>
    </source>
</reference>
<dbReference type="PROSITE" id="PS51318">
    <property type="entry name" value="TAT"/>
    <property type="match status" value="1"/>
</dbReference>
<evidence type="ECO:0000313" key="1">
    <source>
        <dbReference type="EMBL" id="RVW05392.1"/>
    </source>
</evidence>
<dbReference type="InterPro" id="IPR029052">
    <property type="entry name" value="Metallo-depent_PP-like"/>
</dbReference>
<gene>
    <name evidence="1" type="ORF">EGT50_01965</name>
</gene>
<dbReference type="Proteomes" id="UP000283479">
    <property type="component" value="Unassembled WGS sequence"/>
</dbReference>
<proteinExistence type="predicted"/>